<comment type="cofactor">
    <cofactor evidence="1">
        <name>pyridoxal 5'-phosphate</name>
        <dbReference type="ChEBI" id="CHEBI:597326"/>
    </cofactor>
</comment>
<evidence type="ECO:0000256" key="4">
    <source>
        <dbReference type="ARBA" id="ARBA00047715"/>
    </source>
</evidence>
<dbReference type="Proteomes" id="UP000309128">
    <property type="component" value="Unassembled WGS sequence"/>
</dbReference>
<comment type="caution">
    <text evidence="6">The sequence shown here is derived from an EMBL/GenBank/DDBJ whole genome shotgun (WGS) entry which is preliminary data.</text>
</comment>
<dbReference type="InterPro" id="IPR004839">
    <property type="entry name" value="Aminotransferase_I/II_large"/>
</dbReference>
<name>A0A5S4FG40_9ACTN</name>
<dbReference type="GO" id="GO:0030170">
    <property type="term" value="F:pyridoxal phosphate binding"/>
    <property type="evidence" value="ECO:0007669"/>
    <property type="project" value="InterPro"/>
</dbReference>
<dbReference type="GO" id="GO:0008483">
    <property type="term" value="F:transaminase activity"/>
    <property type="evidence" value="ECO:0007669"/>
    <property type="project" value="UniProtKB-KW"/>
</dbReference>
<dbReference type="Gene3D" id="3.40.640.10">
    <property type="entry name" value="Type I PLP-dependent aspartate aminotransferase-like (Major domain)"/>
    <property type="match status" value="1"/>
</dbReference>
<evidence type="ECO:0000256" key="2">
    <source>
        <dbReference type="ARBA" id="ARBA00013187"/>
    </source>
</evidence>
<dbReference type="AlphaFoldDB" id="A0A5S4FG40"/>
<dbReference type="InterPro" id="IPR015424">
    <property type="entry name" value="PyrdxlP-dep_Trfase"/>
</dbReference>
<dbReference type="GO" id="GO:0008710">
    <property type="term" value="F:8-amino-7-oxononanoate synthase activity"/>
    <property type="evidence" value="ECO:0007669"/>
    <property type="project" value="UniProtKB-EC"/>
</dbReference>
<evidence type="ECO:0000256" key="3">
    <source>
        <dbReference type="ARBA" id="ARBA00022679"/>
    </source>
</evidence>
<dbReference type="EC" id="2.3.1.47" evidence="2"/>
<gene>
    <name evidence="6" type="ORF">ETD86_22155</name>
</gene>
<dbReference type="Gene3D" id="3.90.1150.10">
    <property type="entry name" value="Aspartate Aminotransferase, domain 1"/>
    <property type="match status" value="1"/>
</dbReference>
<keyword evidence="6" id="KW-0032">Aminotransferase</keyword>
<dbReference type="InterPro" id="IPR015421">
    <property type="entry name" value="PyrdxlP-dep_Trfase_major"/>
</dbReference>
<dbReference type="InterPro" id="IPR015422">
    <property type="entry name" value="PyrdxlP-dep_Trfase_small"/>
</dbReference>
<evidence type="ECO:0000313" key="7">
    <source>
        <dbReference type="Proteomes" id="UP000309128"/>
    </source>
</evidence>
<comment type="catalytic activity">
    <reaction evidence="4">
        <text>6-carboxyhexanoyl-[ACP] + L-alanine + H(+) = (8S)-8-amino-7-oxononanoate + holo-[ACP] + CO2</text>
        <dbReference type="Rhea" id="RHEA:42288"/>
        <dbReference type="Rhea" id="RHEA-COMP:9685"/>
        <dbReference type="Rhea" id="RHEA-COMP:9955"/>
        <dbReference type="ChEBI" id="CHEBI:15378"/>
        <dbReference type="ChEBI" id="CHEBI:16526"/>
        <dbReference type="ChEBI" id="CHEBI:57972"/>
        <dbReference type="ChEBI" id="CHEBI:64479"/>
        <dbReference type="ChEBI" id="CHEBI:78846"/>
        <dbReference type="ChEBI" id="CHEBI:149468"/>
        <dbReference type="EC" id="2.3.1.47"/>
    </reaction>
</comment>
<evidence type="ECO:0000256" key="1">
    <source>
        <dbReference type="ARBA" id="ARBA00001933"/>
    </source>
</evidence>
<dbReference type="InterPro" id="IPR050087">
    <property type="entry name" value="AON_synthase_class-II"/>
</dbReference>
<dbReference type="OrthoDB" id="9807157at2"/>
<evidence type="ECO:0000259" key="5">
    <source>
        <dbReference type="Pfam" id="PF00155"/>
    </source>
</evidence>
<protein>
    <recommendedName>
        <fullName evidence="2">8-amino-7-oxononanoate synthase</fullName>
        <ecNumber evidence="2">2.3.1.47</ecNumber>
    </recommendedName>
</protein>
<dbReference type="PANTHER" id="PTHR13693:SF3">
    <property type="entry name" value="LD36009P"/>
    <property type="match status" value="1"/>
</dbReference>
<dbReference type="EMBL" id="VCKY01000072">
    <property type="protein sequence ID" value="TMR18288.1"/>
    <property type="molecule type" value="Genomic_DNA"/>
</dbReference>
<keyword evidence="3 6" id="KW-0808">Transferase</keyword>
<evidence type="ECO:0000313" key="6">
    <source>
        <dbReference type="EMBL" id="TMR18288.1"/>
    </source>
</evidence>
<dbReference type="PANTHER" id="PTHR13693">
    <property type="entry name" value="CLASS II AMINOTRANSFERASE/8-AMINO-7-OXONONANOATE SYNTHASE"/>
    <property type="match status" value="1"/>
</dbReference>
<accession>A0A5S4FG40</accession>
<keyword evidence="7" id="KW-1185">Reference proteome</keyword>
<sequence>MIQVRGHRARDGKSDKEMIDVFTRCRPHEAFEYGRRRGIVPHYRVVQERPAAGEVVIDGRTLIMAGSGDYLALAADPRVKEAACRAIGTWGLSTGGARASSGSTVLHEELEARLAAFLGRPAAMVLASGYLANLTLAALVGRDDLVFADALIHASLVDALLVSQARLRRYRHNEIEHLESLLARADQDRGAQDRGALIVTEGMFSPTGGLCDLPGIAKAASRHGVRVVMDSAHDAGVMGAHGRGAAEHYGLESAVDVQTVPFSKSFGTIGGAVAGPEEVIVHLRHHARAMVFSAALPPASAAATLAALDIITDEPERRQRVLATATEIGDELTGMGFRILHSGTPIVAVHIGDTLPCYLFWNELFNQGVFTTAMIPPSVPEGQALIRLGLTAAHTDAQAERILSAFATAGRVMHLIP</sequence>
<organism evidence="6 7">
    <name type="scientific">Nonomuraea turkmeniaca</name>
    <dbReference type="NCBI Taxonomy" id="103838"/>
    <lineage>
        <taxon>Bacteria</taxon>
        <taxon>Bacillati</taxon>
        <taxon>Actinomycetota</taxon>
        <taxon>Actinomycetes</taxon>
        <taxon>Streptosporangiales</taxon>
        <taxon>Streptosporangiaceae</taxon>
        <taxon>Nonomuraea</taxon>
    </lineage>
</organism>
<reference evidence="6 7" key="1">
    <citation type="submission" date="2019-05" db="EMBL/GenBank/DDBJ databases">
        <title>Draft genome sequence of Nonomuraea turkmeniaca DSM 43926.</title>
        <authorList>
            <person name="Saricaoglu S."/>
            <person name="Isik K."/>
        </authorList>
    </citation>
    <scope>NUCLEOTIDE SEQUENCE [LARGE SCALE GENOMIC DNA]</scope>
    <source>
        <strain evidence="6 7">DSM 43926</strain>
    </source>
</reference>
<dbReference type="Pfam" id="PF00155">
    <property type="entry name" value="Aminotran_1_2"/>
    <property type="match status" value="1"/>
</dbReference>
<dbReference type="SUPFAM" id="SSF53383">
    <property type="entry name" value="PLP-dependent transferases"/>
    <property type="match status" value="1"/>
</dbReference>
<feature type="domain" description="Aminotransferase class I/classII large" evidence="5">
    <location>
        <begin position="66"/>
        <end position="405"/>
    </location>
</feature>
<proteinExistence type="predicted"/>